<organism evidence="1 2">
    <name type="scientific">Haloferula luteola</name>
    <dbReference type="NCBI Taxonomy" id="595692"/>
    <lineage>
        <taxon>Bacteria</taxon>
        <taxon>Pseudomonadati</taxon>
        <taxon>Verrucomicrobiota</taxon>
        <taxon>Verrucomicrobiia</taxon>
        <taxon>Verrucomicrobiales</taxon>
        <taxon>Verrucomicrobiaceae</taxon>
        <taxon>Haloferula</taxon>
    </lineage>
</organism>
<proteinExistence type="predicted"/>
<protein>
    <submittedName>
        <fullName evidence="1">Streptomycin 6-kinase</fullName>
    </submittedName>
</protein>
<dbReference type="Proteomes" id="UP000557717">
    <property type="component" value="Unassembled WGS sequence"/>
</dbReference>
<keyword evidence="1" id="KW-0418">Kinase</keyword>
<keyword evidence="2" id="KW-1185">Reference proteome</keyword>
<reference evidence="1 2" key="1">
    <citation type="submission" date="2020-08" db="EMBL/GenBank/DDBJ databases">
        <title>Genomic Encyclopedia of Type Strains, Phase IV (KMG-IV): sequencing the most valuable type-strain genomes for metagenomic binning, comparative biology and taxonomic classification.</title>
        <authorList>
            <person name="Goeker M."/>
        </authorList>
    </citation>
    <scope>NUCLEOTIDE SEQUENCE [LARGE SCALE GENOMIC DNA]</scope>
    <source>
        <strain evidence="1 2">YC6886</strain>
    </source>
</reference>
<sequence>MKSYEIYSAIDPSVVHAMLDWFRDNDRNVYKTAVATLAQSRKLRPVFIQKKALPEQYAWILKTLQTKSAEAIGEHLMQAWLMAGNQELLAAFCDAMGIEHDGKGSVTGELPEELDAAKLDAAVDSLMERFDPKIVTVYLQFFNLQNSGGWGALSSKLESDERLKLA</sequence>
<gene>
    <name evidence="1" type="ORF">HNR46_001848</name>
</gene>
<accession>A0A840VFN4</accession>
<dbReference type="GO" id="GO:0016301">
    <property type="term" value="F:kinase activity"/>
    <property type="evidence" value="ECO:0007669"/>
    <property type="project" value="UniProtKB-KW"/>
</dbReference>
<evidence type="ECO:0000313" key="1">
    <source>
        <dbReference type="EMBL" id="MBB5351611.1"/>
    </source>
</evidence>
<keyword evidence="1" id="KW-0808">Transferase</keyword>
<dbReference type="EMBL" id="JACHFD010000007">
    <property type="protein sequence ID" value="MBB5351611.1"/>
    <property type="molecule type" value="Genomic_DNA"/>
</dbReference>
<dbReference type="RefSeq" id="WP_184017929.1">
    <property type="nucleotide sequence ID" value="NZ_JACHFD010000007.1"/>
</dbReference>
<dbReference type="AlphaFoldDB" id="A0A840VFN4"/>
<comment type="caution">
    <text evidence="1">The sequence shown here is derived from an EMBL/GenBank/DDBJ whole genome shotgun (WGS) entry which is preliminary data.</text>
</comment>
<evidence type="ECO:0000313" key="2">
    <source>
        <dbReference type="Proteomes" id="UP000557717"/>
    </source>
</evidence>
<name>A0A840VFN4_9BACT</name>